<reference evidence="3 5" key="2">
    <citation type="submission" date="2015-07" db="EMBL/GenBank/DDBJ databases">
        <title>Whole genome sequence of Ardenticatena maritima DSM 23922.</title>
        <authorList>
            <person name="Hemp J."/>
            <person name="Ward L.M."/>
            <person name="Pace L.A."/>
            <person name="Fischer W.W."/>
        </authorList>
    </citation>
    <scope>NUCLEOTIDE SEQUENCE [LARGE SCALE GENOMIC DNA]</scope>
    <source>
        <strain evidence="3 5">110S</strain>
    </source>
</reference>
<name>A0A0M8K8G7_9CHLR</name>
<dbReference type="EMBL" id="BBZA01000100">
    <property type="protein sequence ID" value="GAP62971.1"/>
    <property type="molecule type" value="Genomic_DNA"/>
</dbReference>
<sequence>MSTTINEQQIRDLIQSHSVLLARDGLATLYENIFKMAGFGLGGILYNAGKKAGEQGVAILQNELGLSGEDLLRAALIGFNHSGWGQAELERTDGTLRVHVYNSALAGTMQSKKPVCHPIAGYMAGFLEAALGRSVKVRETACVASGSDHCIFEVD</sequence>
<dbReference type="EMBL" id="LGKN01000009">
    <property type="protein sequence ID" value="KPL86496.1"/>
    <property type="molecule type" value="Genomic_DNA"/>
</dbReference>
<dbReference type="Proteomes" id="UP000037784">
    <property type="component" value="Unassembled WGS sequence"/>
</dbReference>
<reference evidence="2 4" key="1">
    <citation type="journal article" date="2015" name="Genome Announc.">
        <title>Draft Genome Sequence of a Heterotrophic Facultative Anaerobic Thermophilic Bacterium, Ardenticatena maritima Strain 110ST.</title>
        <authorList>
            <person name="Kawaichi S."/>
            <person name="Yoshida T."/>
            <person name="Sako Y."/>
            <person name="Nakamura R."/>
        </authorList>
    </citation>
    <scope>NUCLEOTIDE SEQUENCE [LARGE SCALE GENOMIC DNA]</scope>
    <source>
        <strain evidence="2 4">110S</strain>
    </source>
</reference>
<dbReference type="STRING" id="872965.SE16_14560"/>
<evidence type="ECO:0000313" key="3">
    <source>
        <dbReference type="EMBL" id="KPL86496.1"/>
    </source>
</evidence>
<keyword evidence="4" id="KW-1185">Reference proteome</keyword>
<dbReference type="InterPro" id="IPR004096">
    <property type="entry name" value="V4R"/>
</dbReference>
<dbReference type="PANTHER" id="PTHR35090">
    <property type="entry name" value="DNA-DIRECTED RNA POLYMERASE SUBUNIT I"/>
    <property type="match status" value="1"/>
</dbReference>
<comment type="caution">
    <text evidence="2">The sequence shown here is derived from an EMBL/GenBank/DDBJ whole genome shotgun (WGS) entry which is preliminary data.</text>
</comment>
<protein>
    <recommendedName>
        <fullName evidence="1">4-vinyl reductase 4VR domain-containing protein</fullName>
    </recommendedName>
</protein>
<evidence type="ECO:0000313" key="4">
    <source>
        <dbReference type="Proteomes" id="UP000037784"/>
    </source>
</evidence>
<dbReference type="SMART" id="SM00989">
    <property type="entry name" value="V4R"/>
    <property type="match status" value="1"/>
</dbReference>
<evidence type="ECO:0000313" key="5">
    <source>
        <dbReference type="Proteomes" id="UP000050502"/>
    </source>
</evidence>
<dbReference type="InterPro" id="IPR024096">
    <property type="entry name" value="NO_sig/Golgi_transp_ligand-bd"/>
</dbReference>
<organism evidence="2 4">
    <name type="scientific">Ardenticatena maritima</name>
    <dbReference type="NCBI Taxonomy" id="872965"/>
    <lineage>
        <taxon>Bacteria</taxon>
        <taxon>Bacillati</taxon>
        <taxon>Chloroflexota</taxon>
        <taxon>Ardenticatenia</taxon>
        <taxon>Ardenticatenales</taxon>
        <taxon>Ardenticatenaceae</taxon>
        <taxon>Ardenticatena</taxon>
    </lineage>
</organism>
<accession>A0A0M8K8G7</accession>
<dbReference type="AlphaFoldDB" id="A0A0M8K8G7"/>
<reference evidence="4" key="3">
    <citation type="submission" date="2015-08" db="EMBL/GenBank/DDBJ databases">
        <title>Draft Genome Sequence of a Heterotrophic Facultative Anaerobic Bacterium Ardenticatena maritima Strain 110S.</title>
        <authorList>
            <person name="Kawaichi S."/>
            <person name="Yoshida T."/>
            <person name="Sako Y."/>
            <person name="Nakamura R."/>
        </authorList>
    </citation>
    <scope>NUCLEOTIDE SEQUENCE [LARGE SCALE GENOMIC DNA]</scope>
    <source>
        <strain evidence="4">110S</strain>
    </source>
</reference>
<evidence type="ECO:0000259" key="1">
    <source>
        <dbReference type="SMART" id="SM00989"/>
    </source>
</evidence>
<gene>
    <name evidence="2" type="ORF">ARMA_1394</name>
    <name evidence="3" type="ORF">SE16_14560</name>
</gene>
<dbReference type="Pfam" id="PF02830">
    <property type="entry name" value="V4R"/>
    <property type="match status" value="1"/>
</dbReference>
<dbReference type="PANTHER" id="PTHR35090:SF1">
    <property type="entry name" value="SLR0144 PROTEIN"/>
    <property type="match status" value="1"/>
</dbReference>
<dbReference type="SUPFAM" id="SSF111126">
    <property type="entry name" value="Ligand-binding domain in the NO signalling and Golgi transport"/>
    <property type="match status" value="1"/>
</dbReference>
<proteinExistence type="predicted"/>
<feature type="domain" description="4-vinyl reductase 4VR" evidence="1">
    <location>
        <begin position="95"/>
        <end position="155"/>
    </location>
</feature>
<dbReference type="RefSeq" id="WP_054492847.1">
    <property type="nucleotide sequence ID" value="NZ_BBZA01000100.1"/>
</dbReference>
<evidence type="ECO:0000313" key="2">
    <source>
        <dbReference type="EMBL" id="GAP62971.1"/>
    </source>
</evidence>
<dbReference type="Gene3D" id="3.30.1380.20">
    <property type="entry name" value="Trafficking protein particle complex subunit 3"/>
    <property type="match status" value="1"/>
</dbReference>
<dbReference type="Proteomes" id="UP000050502">
    <property type="component" value="Unassembled WGS sequence"/>
</dbReference>
<dbReference type="InParanoid" id="A0A0M8K8G7"/>
<dbReference type="OrthoDB" id="154713at2"/>